<gene>
    <name evidence="12" type="ORF">M427DRAFT_141876</name>
</gene>
<evidence type="ECO:0000256" key="2">
    <source>
        <dbReference type="ARBA" id="ARBA00006375"/>
    </source>
</evidence>
<evidence type="ECO:0000256" key="4">
    <source>
        <dbReference type="ARBA" id="ARBA00022692"/>
    </source>
</evidence>
<dbReference type="PANTHER" id="PTHR45624">
    <property type="entry name" value="MITOCHONDRIAL BASIC AMINO ACIDS TRANSPORTER-RELATED"/>
    <property type="match status" value="1"/>
</dbReference>
<evidence type="ECO:0000256" key="6">
    <source>
        <dbReference type="ARBA" id="ARBA00022989"/>
    </source>
</evidence>
<comment type="subcellular location">
    <subcellularLocation>
        <location evidence="1">Mitochondrion membrane</location>
        <topology evidence="1">Multi-pass membrane protein</topology>
    </subcellularLocation>
</comment>
<keyword evidence="13" id="KW-1185">Reference proteome</keyword>
<dbReference type="PANTHER" id="PTHR45624:SF10">
    <property type="entry name" value="SLC (SOLUTE CARRIER) HOMOLOG"/>
    <property type="match status" value="1"/>
</dbReference>
<dbReference type="GO" id="GO:0022857">
    <property type="term" value="F:transmembrane transporter activity"/>
    <property type="evidence" value="ECO:0007669"/>
    <property type="project" value="TreeGrafter"/>
</dbReference>
<feature type="repeat" description="Solcar" evidence="9">
    <location>
        <begin position="234"/>
        <end position="331"/>
    </location>
</feature>
<accession>A0A139B0A3</accession>
<dbReference type="Pfam" id="PF00153">
    <property type="entry name" value="Mito_carr"/>
    <property type="match status" value="2"/>
</dbReference>
<dbReference type="EMBL" id="KQ965731">
    <property type="protein sequence ID" value="KXS22404.1"/>
    <property type="molecule type" value="Genomic_DNA"/>
</dbReference>
<dbReference type="SUPFAM" id="SSF103506">
    <property type="entry name" value="Mitochondrial carrier"/>
    <property type="match status" value="1"/>
</dbReference>
<keyword evidence="4 9" id="KW-0812">Transmembrane</keyword>
<dbReference type="OrthoDB" id="434783at2759"/>
<sequence>MAASVAPAAAAQKAKAGSAFETLAPISAACAVTAVAMYPVDVVRALKMASATGQGCSFANGIFWVIKNRRHGTMGKSKEYTVSEFIAAHGIRGMLSQGVVPEVLRATGMRIMKFFFFPLTHEAMWGKPTSKGTPIEKGIAGGVAVIPEVLAITTLELAKIGLQLDSQGKYGNSVGKLVADVRAKQGLAGTMIGWQAVQLRQTLWTGTYFATLDYFKKVSNDALSVVIPEKTPTKTALVDFAAGFLAGVAGAAINTPADVVRTNIQKEGLSGTSKDSALRLALSFGKVFELGKGIYAQKGLGGLYAGFGFKALHMGGSGAFVAMLIPIFAKMMGVNKSIM</sequence>
<dbReference type="PROSITE" id="PS50920">
    <property type="entry name" value="SOLCAR"/>
    <property type="match status" value="2"/>
</dbReference>
<name>A0A139B0A3_GONPJ</name>
<protein>
    <submittedName>
        <fullName evidence="12">Mitochondrial carrier</fullName>
    </submittedName>
</protein>
<evidence type="ECO:0000313" key="13">
    <source>
        <dbReference type="Proteomes" id="UP000070544"/>
    </source>
</evidence>
<keyword evidence="7" id="KW-0496">Mitochondrion</keyword>
<dbReference type="Gene3D" id="1.50.40.10">
    <property type="entry name" value="Mitochondrial carrier domain"/>
    <property type="match status" value="1"/>
</dbReference>
<dbReference type="InterPro" id="IPR018108">
    <property type="entry name" value="MCP_transmembrane"/>
</dbReference>
<evidence type="ECO:0000313" key="12">
    <source>
        <dbReference type="EMBL" id="KXS22404.1"/>
    </source>
</evidence>
<proteinExistence type="inferred from homology"/>
<organism evidence="12 13">
    <name type="scientific">Gonapodya prolifera (strain JEL478)</name>
    <name type="common">Monoblepharis prolifera</name>
    <dbReference type="NCBI Taxonomy" id="1344416"/>
    <lineage>
        <taxon>Eukaryota</taxon>
        <taxon>Fungi</taxon>
        <taxon>Fungi incertae sedis</taxon>
        <taxon>Chytridiomycota</taxon>
        <taxon>Chytridiomycota incertae sedis</taxon>
        <taxon>Monoblepharidomycetes</taxon>
        <taxon>Monoblepharidales</taxon>
        <taxon>Gonapodyaceae</taxon>
        <taxon>Gonapodya</taxon>
    </lineage>
</organism>
<evidence type="ECO:0000256" key="11">
    <source>
        <dbReference type="SAM" id="Phobius"/>
    </source>
</evidence>
<evidence type="ECO:0000256" key="1">
    <source>
        <dbReference type="ARBA" id="ARBA00004225"/>
    </source>
</evidence>
<evidence type="ECO:0000256" key="3">
    <source>
        <dbReference type="ARBA" id="ARBA00022448"/>
    </source>
</evidence>
<reference evidence="12 13" key="1">
    <citation type="journal article" date="2015" name="Genome Biol. Evol.">
        <title>Phylogenomic analyses indicate that early fungi evolved digesting cell walls of algal ancestors of land plants.</title>
        <authorList>
            <person name="Chang Y."/>
            <person name="Wang S."/>
            <person name="Sekimoto S."/>
            <person name="Aerts A.L."/>
            <person name="Choi C."/>
            <person name="Clum A."/>
            <person name="LaButti K.M."/>
            <person name="Lindquist E.A."/>
            <person name="Yee Ngan C."/>
            <person name="Ohm R.A."/>
            <person name="Salamov A.A."/>
            <person name="Grigoriev I.V."/>
            <person name="Spatafora J.W."/>
            <person name="Berbee M.L."/>
        </authorList>
    </citation>
    <scope>NUCLEOTIDE SEQUENCE [LARGE SCALE GENOMIC DNA]</scope>
    <source>
        <strain evidence="12 13">JEL478</strain>
    </source>
</reference>
<feature type="transmembrane region" description="Helical" evidence="11">
    <location>
        <begin position="311"/>
        <end position="329"/>
    </location>
</feature>
<keyword evidence="8 9" id="KW-0472">Membrane</keyword>
<keyword evidence="6 11" id="KW-1133">Transmembrane helix</keyword>
<evidence type="ECO:0000256" key="9">
    <source>
        <dbReference type="PROSITE-ProRule" id="PRU00282"/>
    </source>
</evidence>
<evidence type="ECO:0000256" key="5">
    <source>
        <dbReference type="ARBA" id="ARBA00022737"/>
    </source>
</evidence>
<keyword evidence="5" id="KW-0677">Repeat</keyword>
<evidence type="ECO:0000256" key="7">
    <source>
        <dbReference type="ARBA" id="ARBA00023128"/>
    </source>
</evidence>
<evidence type="ECO:0000256" key="10">
    <source>
        <dbReference type="RuleBase" id="RU000488"/>
    </source>
</evidence>
<dbReference type="InterPro" id="IPR023395">
    <property type="entry name" value="MCP_dom_sf"/>
</dbReference>
<keyword evidence="3 10" id="KW-0813">Transport</keyword>
<dbReference type="AlphaFoldDB" id="A0A139B0A3"/>
<dbReference type="Proteomes" id="UP000070544">
    <property type="component" value="Unassembled WGS sequence"/>
</dbReference>
<comment type="similarity">
    <text evidence="2 10">Belongs to the mitochondrial carrier (TC 2.A.29) family.</text>
</comment>
<feature type="repeat" description="Solcar" evidence="9">
    <location>
        <begin position="132"/>
        <end position="218"/>
    </location>
</feature>
<evidence type="ECO:0000256" key="8">
    <source>
        <dbReference type="ARBA" id="ARBA00023136"/>
    </source>
</evidence>
<dbReference type="GO" id="GO:0031966">
    <property type="term" value="C:mitochondrial membrane"/>
    <property type="evidence" value="ECO:0007669"/>
    <property type="project" value="UniProtKB-SubCell"/>
</dbReference>
<dbReference type="InterPro" id="IPR050567">
    <property type="entry name" value="Mitochondrial_Carrier"/>
</dbReference>